<dbReference type="EMBL" id="NMUH01018110">
    <property type="protein sequence ID" value="MQM23813.1"/>
    <property type="molecule type" value="Genomic_DNA"/>
</dbReference>
<dbReference type="Proteomes" id="UP000652761">
    <property type="component" value="Unassembled WGS sequence"/>
</dbReference>
<organism evidence="2 3">
    <name type="scientific">Colocasia esculenta</name>
    <name type="common">Wild taro</name>
    <name type="synonym">Arum esculentum</name>
    <dbReference type="NCBI Taxonomy" id="4460"/>
    <lineage>
        <taxon>Eukaryota</taxon>
        <taxon>Viridiplantae</taxon>
        <taxon>Streptophyta</taxon>
        <taxon>Embryophyta</taxon>
        <taxon>Tracheophyta</taxon>
        <taxon>Spermatophyta</taxon>
        <taxon>Magnoliopsida</taxon>
        <taxon>Liliopsida</taxon>
        <taxon>Araceae</taxon>
        <taxon>Aroideae</taxon>
        <taxon>Colocasieae</taxon>
        <taxon>Colocasia</taxon>
    </lineage>
</organism>
<keyword evidence="3" id="KW-1185">Reference proteome</keyword>
<proteinExistence type="predicted"/>
<gene>
    <name evidence="2" type="ORF">Taro_056883</name>
</gene>
<comment type="caution">
    <text evidence="2">The sequence shown here is derived from an EMBL/GenBank/DDBJ whole genome shotgun (WGS) entry which is preliminary data.</text>
</comment>
<dbReference type="AlphaFoldDB" id="A0A843XXG2"/>
<sequence length="69" mass="7102">MGCYDARTSVLPSSLQFAALSEHWGFHPLSTDLGVHPLPHGTRGTERGEITGSAGGGVVSGVPWNGGEV</sequence>
<evidence type="ECO:0000313" key="2">
    <source>
        <dbReference type="EMBL" id="MQM23813.1"/>
    </source>
</evidence>
<name>A0A843XXG2_COLES</name>
<protein>
    <submittedName>
        <fullName evidence="2">Uncharacterized protein</fullName>
    </submittedName>
</protein>
<accession>A0A843XXG2</accession>
<feature type="region of interest" description="Disordered" evidence="1">
    <location>
        <begin position="37"/>
        <end position="69"/>
    </location>
</feature>
<evidence type="ECO:0000256" key="1">
    <source>
        <dbReference type="SAM" id="MobiDB-lite"/>
    </source>
</evidence>
<reference evidence="2" key="1">
    <citation type="submission" date="2017-07" db="EMBL/GenBank/DDBJ databases">
        <title>Taro Niue Genome Assembly and Annotation.</title>
        <authorList>
            <person name="Atibalentja N."/>
            <person name="Keating K."/>
            <person name="Fields C.J."/>
        </authorList>
    </citation>
    <scope>NUCLEOTIDE SEQUENCE</scope>
    <source>
        <strain evidence="2">Niue_2</strain>
        <tissue evidence="2">Leaf</tissue>
    </source>
</reference>
<evidence type="ECO:0000313" key="3">
    <source>
        <dbReference type="Proteomes" id="UP000652761"/>
    </source>
</evidence>